<keyword evidence="7 9" id="KW-0234">DNA repair</keyword>
<dbReference type="RefSeq" id="WP_091165895.1">
    <property type="nucleotide sequence ID" value="NZ_FNCG01000004.1"/>
</dbReference>
<dbReference type="GO" id="GO:0009432">
    <property type="term" value="P:SOS response"/>
    <property type="evidence" value="ECO:0007669"/>
    <property type="project" value="TreeGrafter"/>
</dbReference>
<dbReference type="GO" id="GO:0043590">
    <property type="term" value="C:bacterial nucleoid"/>
    <property type="evidence" value="ECO:0007669"/>
    <property type="project" value="TreeGrafter"/>
</dbReference>
<dbReference type="InterPro" id="IPR003395">
    <property type="entry name" value="RecF/RecN/SMC_N"/>
</dbReference>
<proteinExistence type="inferred from homology"/>
<name>A0A1G7W9V1_9SPHI</name>
<dbReference type="CDD" id="cd03241">
    <property type="entry name" value="ABC_RecN"/>
    <property type="match status" value="2"/>
</dbReference>
<evidence type="ECO:0000256" key="8">
    <source>
        <dbReference type="ARBA" id="ARBA00033408"/>
    </source>
</evidence>
<evidence type="ECO:0000313" key="11">
    <source>
        <dbReference type="EMBL" id="SDG68736.1"/>
    </source>
</evidence>
<evidence type="ECO:0000256" key="1">
    <source>
        <dbReference type="ARBA" id="ARBA00003618"/>
    </source>
</evidence>
<dbReference type="GO" id="GO:0006310">
    <property type="term" value="P:DNA recombination"/>
    <property type="evidence" value="ECO:0007669"/>
    <property type="project" value="InterPro"/>
</dbReference>
<dbReference type="STRING" id="551996.SAMN05192573_104347"/>
<gene>
    <name evidence="11" type="ORF">SAMN05192573_104347</name>
</gene>
<dbReference type="SUPFAM" id="SSF52540">
    <property type="entry name" value="P-loop containing nucleoside triphosphate hydrolases"/>
    <property type="match status" value="2"/>
</dbReference>
<dbReference type="GO" id="GO:0005524">
    <property type="term" value="F:ATP binding"/>
    <property type="evidence" value="ECO:0007669"/>
    <property type="project" value="UniProtKB-KW"/>
</dbReference>
<evidence type="ECO:0000256" key="7">
    <source>
        <dbReference type="ARBA" id="ARBA00023204"/>
    </source>
</evidence>
<dbReference type="AlphaFoldDB" id="A0A1G7W9V1"/>
<evidence type="ECO:0000256" key="4">
    <source>
        <dbReference type="ARBA" id="ARBA00022741"/>
    </source>
</evidence>
<evidence type="ECO:0000256" key="3">
    <source>
        <dbReference type="ARBA" id="ARBA00021315"/>
    </source>
</evidence>
<dbReference type="PIRSF" id="PIRSF003128">
    <property type="entry name" value="RecN"/>
    <property type="match status" value="1"/>
</dbReference>
<dbReference type="EMBL" id="FNCG01000004">
    <property type="protein sequence ID" value="SDG68736.1"/>
    <property type="molecule type" value="Genomic_DNA"/>
</dbReference>
<feature type="domain" description="RecF/RecN/SMC N-terminal" evidence="10">
    <location>
        <begin position="1"/>
        <end position="518"/>
    </location>
</feature>
<evidence type="ECO:0000256" key="6">
    <source>
        <dbReference type="ARBA" id="ARBA00022840"/>
    </source>
</evidence>
<dbReference type="PANTHER" id="PTHR11059:SF0">
    <property type="entry name" value="DNA REPAIR PROTEIN RECN"/>
    <property type="match status" value="1"/>
</dbReference>
<evidence type="ECO:0000313" key="12">
    <source>
        <dbReference type="Proteomes" id="UP000199705"/>
    </source>
</evidence>
<keyword evidence="6" id="KW-0067">ATP-binding</keyword>
<dbReference type="PANTHER" id="PTHR11059">
    <property type="entry name" value="DNA REPAIR PROTEIN RECN"/>
    <property type="match status" value="1"/>
</dbReference>
<organism evidence="11 12">
    <name type="scientific">Mucilaginibacter gossypii</name>
    <dbReference type="NCBI Taxonomy" id="551996"/>
    <lineage>
        <taxon>Bacteria</taxon>
        <taxon>Pseudomonadati</taxon>
        <taxon>Bacteroidota</taxon>
        <taxon>Sphingobacteriia</taxon>
        <taxon>Sphingobacteriales</taxon>
        <taxon>Sphingobacteriaceae</taxon>
        <taxon>Mucilaginibacter</taxon>
    </lineage>
</organism>
<comment type="similarity">
    <text evidence="2 9">Belongs to the RecN family.</text>
</comment>
<evidence type="ECO:0000259" key="10">
    <source>
        <dbReference type="Pfam" id="PF02463"/>
    </source>
</evidence>
<keyword evidence="12" id="KW-1185">Reference proteome</keyword>
<dbReference type="Proteomes" id="UP000199705">
    <property type="component" value="Unassembled WGS sequence"/>
</dbReference>
<dbReference type="GO" id="GO:0006281">
    <property type="term" value="P:DNA repair"/>
    <property type="evidence" value="ECO:0007669"/>
    <property type="project" value="UniProtKB-KW"/>
</dbReference>
<evidence type="ECO:0000256" key="2">
    <source>
        <dbReference type="ARBA" id="ARBA00009441"/>
    </source>
</evidence>
<sequence>MLQKLTINNYALIDNLEIGFDSGLNILTGETGAGKSIILGALSLILGQRAESKYFFNQQKKCVIEGTFKISGFHLADFFEDNDLDYETETVLRREISADGKSRAFVNDTPVNLTALKQLGEKLIDIHSQHATLEINDPDFQLLVVDSVARHSDLLFDYQTKFKAYKKSLSKLNQLIAENDKGKADLDYFQFQFDELEKGALVADEQEHLELELNTLNNAEEIKRNLLGANYLLQDGEAAALTQLKEAGQALGSIEKYNPAVAELHQRINSIIIELKDIAAEIDAIEQHTFIDEARAEEVNNRLSMIYNLQKKHRVNTIAELLQIQEELSDKVQQALFGDEAIEKLQKQIAADKAELEKLATQLSVNRKKAIPDIEKQILATLAEMGMGNSMLSIEQMPPPPPKGGATEQAPLLTATGIDNIKFLFSANKGHALAEMSKVASGGELSRLMLSIKSIVAQYTALPTIIFDEIDTGVSGEVANKVGQIMERLAQNLQVITITHLPQIASKGQSHYFVYKDDSEAATFTRIKQLDNDERVLEIAKMLSGDKPGESALQNARELLFS</sequence>
<reference evidence="12" key="1">
    <citation type="submission" date="2016-10" db="EMBL/GenBank/DDBJ databases">
        <authorList>
            <person name="Varghese N."/>
            <person name="Submissions S."/>
        </authorList>
    </citation>
    <scope>NUCLEOTIDE SEQUENCE [LARGE SCALE GENOMIC DNA]</scope>
    <source>
        <strain evidence="12">Gh-67</strain>
    </source>
</reference>
<protein>
    <recommendedName>
        <fullName evidence="3 9">DNA repair protein RecN</fullName>
    </recommendedName>
    <alternativeName>
        <fullName evidence="8 9">Recombination protein N</fullName>
    </alternativeName>
</protein>
<evidence type="ECO:0000256" key="9">
    <source>
        <dbReference type="PIRNR" id="PIRNR003128"/>
    </source>
</evidence>
<keyword evidence="5 9" id="KW-0227">DNA damage</keyword>
<dbReference type="NCBIfam" id="TIGR00634">
    <property type="entry name" value="recN"/>
    <property type="match status" value="1"/>
</dbReference>
<keyword evidence="4" id="KW-0547">Nucleotide-binding</keyword>
<evidence type="ECO:0000256" key="5">
    <source>
        <dbReference type="ARBA" id="ARBA00022763"/>
    </source>
</evidence>
<dbReference type="InterPro" id="IPR027417">
    <property type="entry name" value="P-loop_NTPase"/>
</dbReference>
<accession>A0A1G7W9V1</accession>
<comment type="function">
    <text evidence="1 9">May be involved in recombinational repair of damaged DNA.</text>
</comment>
<dbReference type="InterPro" id="IPR004604">
    <property type="entry name" value="DNA_recomb/repair_RecN"/>
</dbReference>
<dbReference type="Gene3D" id="3.40.50.300">
    <property type="entry name" value="P-loop containing nucleotide triphosphate hydrolases"/>
    <property type="match status" value="2"/>
</dbReference>
<dbReference type="Pfam" id="PF02463">
    <property type="entry name" value="SMC_N"/>
    <property type="match status" value="1"/>
</dbReference>